<dbReference type="EMBL" id="PVWK01000084">
    <property type="protein sequence ID" value="PSB27811.1"/>
    <property type="molecule type" value="Genomic_DNA"/>
</dbReference>
<dbReference type="InterPro" id="IPR038695">
    <property type="entry name" value="Saro_0823-like_sf"/>
</dbReference>
<evidence type="ECO:0000256" key="1">
    <source>
        <dbReference type="SAM" id="MobiDB-lite"/>
    </source>
</evidence>
<dbReference type="Gene3D" id="2.60.120.1140">
    <property type="entry name" value="Protein of unknown function DUF192"/>
    <property type="match status" value="1"/>
</dbReference>
<gene>
    <name evidence="2" type="ORF">C7B82_15620</name>
</gene>
<name>A0A2T1E505_9CYAN</name>
<evidence type="ECO:0008006" key="4">
    <source>
        <dbReference type="Google" id="ProtNLM"/>
    </source>
</evidence>
<dbReference type="AlphaFoldDB" id="A0A2T1E505"/>
<dbReference type="PROSITE" id="PS51257">
    <property type="entry name" value="PROKAR_LIPOPROTEIN"/>
    <property type="match status" value="1"/>
</dbReference>
<reference evidence="2 3" key="2">
    <citation type="submission" date="2018-03" db="EMBL/GenBank/DDBJ databases">
        <title>The ancient ancestry and fast evolution of plastids.</title>
        <authorList>
            <person name="Moore K.R."/>
            <person name="Magnabosco C."/>
            <person name="Momper L."/>
            <person name="Gold D.A."/>
            <person name="Bosak T."/>
            <person name="Fournier G.P."/>
        </authorList>
    </citation>
    <scope>NUCLEOTIDE SEQUENCE [LARGE SCALE GENOMIC DNA]</scope>
    <source>
        <strain evidence="2 3">ULC18</strain>
    </source>
</reference>
<dbReference type="Pfam" id="PF02643">
    <property type="entry name" value="DUF192"/>
    <property type="match status" value="1"/>
</dbReference>
<dbReference type="Proteomes" id="UP000239576">
    <property type="component" value="Unassembled WGS sequence"/>
</dbReference>
<feature type="compositionally biased region" description="Low complexity" evidence="1">
    <location>
        <begin position="40"/>
        <end position="59"/>
    </location>
</feature>
<comment type="caution">
    <text evidence="2">The sequence shown here is derived from an EMBL/GenBank/DDBJ whole genome shotgun (WGS) entry which is preliminary data.</text>
</comment>
<evidence type="ECO:0000313" key="3">
    <source>
        <dbReference type="Proteomes" id="UP000239576"/>
    </source>
</evidence>
<accession>A0A2T1E505</accession>
<proteinExistence type="predicted"/>
<dbReference type="InterPro" id="IPR003795">
    <property type="entry name" value="DUF192"/>
</dbReference>
<protein>
    <recommendedName>
        <fullName evidence="4">DUF192 domain-containing protein</fullName>
    </recommendedName>
</protein>
<organism evidence="2 3">
    <name type="scientific">Stenomitos frigidus ULC18</name>
    <dbReference type="NCBI Taxonomy" id="2107698"/>
    <lineage>
        <taxon>Bacteria</taxon>
        <taxon>Bacillati</taxon>
        <taxon>Cyanobacteriota</taxon>
        <taxon>Cyanophyceae</taxon>
        <taxon>Leptolyngbyales</taxon>
        <taxon>Leptolyngbyaceae</taxon>
        <taxon>Stenomitos</taxon>
    </lineage>
</organism>
<feature type="region of interest" description="Disordered" evidence="1">
    <location>
        <begin position="40"/>
        <end position="62"/>
    </location>
</feature>
<dbReference type="OrthoDB" id="9808290at2"/>
<dbReference type="PANTHER" id="PTHR37953:SF1">
    <property type="entry name" value="UPF0127 PROTEIN MJ1496"/>
    <property type="match status" value="1"/>
</dbReference>
<reference evidence="3" key="1">
    <citation type="submission" date="2018-02" db="EMBL/GenBank/DDBJ databases">
        <authorList>
            <person name="Moore K."/>
            <person name="Momper L."/>
        </authorList>
    </citation>
    <scope>NUCLEOTIDE SEQUENCE [LARGE SCALE GENOMIC DNA]</scope>
    <source>
        <strain evidence="3">ULC18</strain>
    </source>
</reference>
<dbReference type="PANTHER" id="PTHR37953">
    <property type="entry name" value="UPF0127 PROTEIN MJ1496"/>
    <property type="match status" value="1"/>
</dbReference>
<keyword evidence="3" id="KW-1185">Reference proteome</keyword>
<dbReference type="RefSeq" id="WP_106257221.1">
    <property type="nucleotide sequence ID" value="NZ_CAWNSW010000089.1"/>
</dbReference>
<sequence length="191" mass="20767">MKHSDDSPVEALRWYPAGQFTGLLLACLLLGCSPSISDASSSAGSSSTPAAPATSQSVTMEAKNAGQRLPLSAQMTVADQVIRLEVARTMEQQEIGLMYRTELAKDQGMVFQFDPPRRTAFWMKNTLIPLDMVFLLKGKVQAIASNVPPCKDDPCPTYGPKALVDQVIELRAGRAFELGLKQGDRIVLQKL</sequence>
<evidence type="ECO:0000313" key="2">
    <source>
        <dbReference type="EMBL" id="PSB27811.1"/>
    </source>
</evidence>